<feature type="transmembrane region" description="Helical" evidence="1">
    <location>
        <begin position="50"/>
        <end position="73"/>
    </location>
</feature>
<dbReference type="RefSeq" id="WP_377758499.1">
    <property type="nucleotide sequence ID" value="NZ_JBHRXY010000001.1"/>
</dbReference>
<evidence type="ECO:0000313" key="2">
    <source>
        <dbReference type="EMBL" id="MFC3628033.1"/>
    </source>
</evidence>
<dbReference type="EMBL" id="JBHRXY010000001">
    <property type="protein sequence ID" value="MFC3628033.1"/>
    <property type="molecule type" value="Genomic_DNA"/>
</dbReference>
<keyword evidence="1" id="KW-0812">Transmembrane</keyword>
<sequence length="220" mass="23575">MFDYAQRLQLALKDTARRSAMKAIAGIILVVAAGFLIAALWSFLAHDLGWGPALASLVIGGVFVLVAVVLLAVSKKPQHDMPTTDDLRKEVEARITLAKDAAIDKARAEAERMVDVAGNKVASLMDEASFRATKLADDTERRVYGAARHAAEAVGLTSSNITTMRSKVDDATDTLARANNTNAASIAKLLGAFAVGITLAAKLREGRDTDEYDEYEDNIL</sequence>
<comment type="caution">
    <text evidence="2">The sequence shown here is derived from an EMBL/GenBank/DDBJ whole genome shotgun (WGS) entry which is preliminary data.</text>
</comment>
<keyword evidence="1" id="KW-1133">Transmembrane helix</keyword>
<evidence type="ECO:0000256" key="1">
    <source>
        <dbReference type="SAM" id="Phobius"/>
    </source>
</evidence>
<accession>A0ABV7TZ50</accession>
<protein>
    <submittedName>
        <fullName evidence="2">Phage holin family protein</fullName>
    </submittedName>
</protein>
<keyword evidence="1" id="KW-0472">Membrane</keyword>
<evidence type="ECO:0000313" key="3">
    <source>
        <dbReference type="Proteomes" id="UP001595539"/>
    </source>
</evidence>
<reference evidence="3" key="1">
    <citation type="journal article" date="2019" name="Int. J. Syst. Evol. Microbiol.">
        <title>The Global Catalogue of Microorganisms (GCM) 10K type strain sequencing project: providing services to taxonomists for standard genome sequencing and annotation.</title>
        <authorList>
            <consortium name="The Broad Institute Genomics Platform"/>
            <consortium name="The Broad Institute Genome Sequencing Center for Infectious Disease"/>
            <person name="Wu L."/>
            <person name="Ma J."/>
        </authorList>
    </citation>
    <scope>NUCLEOTIDE SEQUENCE [LARGE SCALE GENOMIC DNA]</scope>
    <source>
        <strain evidence="3">KCTC 42473</strain>
    </source>
</reference>
<proteinExistence type="predicted"/>
<organism evidence="2 3">
    <name type="scientific">Paracoccus angustae</name>
    <dbReference type="NCBI Taxonomy" id="1671480"/>
    <lineage>
        <taxon>Bacteria</taxon>
        <taxon>Pseudomonadati</taxon>
        <taxon>Pseudomonadota</taxon>
        <taxon>Alphaproteobacteria</taxon>
        <taxon>Rhodobacterales</taxon>
        <taxon>Paracoccaceae</taxon>
        <taxon>Paracoccus</taxon>
    </lineage>
</organism>
<name>A0ABV7TZ50_9RHOB</name>
<keyword evidence="3" id="KW-1185">Reference proteome</keyword>
<dbReference type="Proteomes" id="UP001595539">
    <property type="component" value="Unassembled WGS sequence"/>
</dbReference>
<gene>
    <name evidence="2" type="ORF">ACFOM8_01095</name>
</gene>
<feature type="transmembrane region" description="Helical" evidence="1">
    <location>
        <begin position="21"/>
        <end position="44"/>
    </location>
</feature>